<organism evidence="1 2">
    <name type="scientific">Sphaerodactylus townsendi</name>
    <dbReference type="NCBI Taxonomy" id="933632"/>
    <lineage>
        <taxon>Eukaryota</taxon>
        <taxon>Metazoa</taxon>
        <taxon>Chordata</taxon>
        <taxon>Craniata</taxon>
        <taxon>Vertebrata</taxon>
        <taxon>Euteleostomi</taxon>
        <taxon>Lepidosauria</taxon>
        <taxon>Squamata</taxon>
        <taxon>Bifurcata</taxon>
        <taxon>Gekkota</taxon>
        <taxon>Sphaerodactylidae</taxon>
        <taxon>Sphaerodactylus</taxon>
    </lineage>
</organism>
<protein>
    <submittedName>
        <fullName evidence="1">Uncharacterized protein</fullName>
    </submittedName>
</protein>
<name>A0ACB8ET14_9SAUR</name>
<dbReference type="Proteomes" id="UP000827872">
    <property type="component" value="Linkage Group LG07"/>
</dbReference>
<accession>A0ACB8ET14</accession>
<keyword evidence="2" id="KW-1185">Reference proteome</keyword>
<dbReference type="EMBL" id="CM037620">
    <property type="protein sequence ID" value="KAH7995525.1"/>
    <property type="molecule type" value="Genomic_DNA"/>
</dbReference>
<reference evidence="1" key="1">
    <citation type="submission" date="2021-08" db="EMBL/GenBank/DDBJ databases">
        <title>The first chromosome-level gecko genome reveals the dynamic sex chromosomes of Neotropical dwarf geckos (Sphaerodactylidae: Sphaerodactylus).</title>
        <authorList>
            <person name="Pinto B.J."/>
            <person name="Keating S.E."/>
            <person name="Gamble T."/>
        </authorList>
    </citation>
    <scope>NUCLEOTIDE SEQUENCE</scope>
    <source>
        <strain evidence="1">TG3544</strain>
    </source>
</reference>
<evidence type="ECO:0000313" key="2">
    <source>
        <dbReference type="Proteomes" id="UP000827872"/>
    </source>
</evidence>
<comment type="caution">
    <text evidence="1">The sequence shown here is derived from an EMBL/GenBank/DDBJ whole genome shotgun (WGS) entry which is preliminary data.</text>
</comment>
<evidence type="ECO:0000313" key="1">
    <source>
        <dbReference type="EMBL" id="KAH7995525.1"/>
    </source>
</evidence>
<gene>
    <name evidence="1" type="ORF">K3G42_025991</name>
</gene>
<sequence length="238" mass="26326">MGVMWPAPHVPALTPQLTVRGHSMDCRATPASSLCPHLTVETRFLALKSDAHLLHPALNFSIDSRETFLSFESKAEPDDRSSSSLDEEEAAAVRKEVAGCPDPPIGDQPATQVHQLNQEASPGNDRSKPRQSFWLSGDPALSQSMPPAPRASPHPPRSLPSSLEQRQHKLCFNLAKGWKAARSVISTGWEKKQGVEEERREEEATVRERVENGGWSWISEAKGQHRDHHGTKGWDISL</sequence>
<proteinExistence type="predicted"/>